<dbReference type="InterPro" id="IPR022171">
    <property type="entry name" value="PPE_C"/>
</dbReference>
<dbReference type="EMBL" id="AP017624">
    <property type="protein sequence ID" value="BAV42853.1"/>
    <property type="molecule type" value="Genomic_DNA"/>
</dbReference>
<evidence type="ECO:0000256" key="1">
    <source>
        <dbReference type="ARBA" id="ARBA00010652"/>
    </source>
</evidence>
<comment type="similarity">
    <text evidence="1">Belongs to the mycobacterial PPE family.</text>
</comment>
<dbReference type="Gene3D" id="1.20.1260.20">
    <property type="entry name" value="PPE superfamily"/>
    <property type="match status" value="1"/>
</dbReference>
<dbReference type="Pfam" id="PF12484">
    <property type="entry name" value="PPE-SVP"/>
    <property type="match status" value="1"/>
</dbReference>
<dbReference type="PANTHER" id="PTHR46766">
    <property type="entry name" value="GLUTAMINE-RICH PROTEIN 2"/>
    <property type="match status" value="1"/>
</dbReference>
<sequence length="393" mass="38934">MDFGSLPPEINSAKMYAGAGSGSILVAAEAWDSVAVDLYSAASSCQSVIWGLAFGQWVGASASLMGAAAAPYVAWLGATATQAELAANQARGAAVAYESAFAATVPPALILENRLQLVTLIATNIFGQNTPAIATTEAEYGEMWAQDAAAMYGYAGSAAMLAETLTPFEEAPEVANAGGLVNQTAAVGQAIDSAAAGQLMSNVPQALQQLAAPAPQGASTATAPKSLLQSVTSSFSLSNLSTIVGMENTHLSMANSGASIFKTMGDSVKGFIPPASKAAETAVEHAARNAVSMVGGGGPAGIGGWAPQGGVGQALSVGGLKVPQAWAEANQSVVPAARALPISPVTGAVEGAHGAPLPGMPFGQLAGNGGNGVSGVLRVTPKAYVMPRPPAAG</sequence>
<accession>A0A1B4Y725</accession>
<organism evidence="4 5">
    <name type="scientific">Mycobacterium ulcerans subsp. shinshuense</name>
    <dbReference type="NCBI Taxonomy" id="1124626"/>
    <lineage>
        <taxon>Bacteria</taxon>
        <taxon>Bacillati</taxon>
        <taxon>Actinomycetota</taxon>
        <taxon>Actinomycetes</taxon>
        <taxon>Mycobacteriales</taxon>
        <taxon>Mycobacteriaceae</taxon>
        <taxon>Mycobacterium</taxon>
        <taxon>Mycobacterium ulcerans group</taxon>
    </lineage>
</organism>
<gene>
    <name evidence="4" type="ORF">SHTP_3879</name>
</gene>
<dbReference type="FunFam" id="1.20.1260.20:FF:000001">
    <property type="entry name" value="PPE family protein PPE41"/>
    <property type="match status" value="1"/>
</dbReference>
<evidence type="ECO:0000313" key="4">
    <source>
        <dbReference type="EMBL" id="BAV42853.1"/>
    </source>
</evidence>
<dbReference type="GO" id="GO:0052572">
    <property type="term" value="P:response to host immune response"/>
    <property type="evidence" value="ECO:0007669"/>
    <property type="project" value="TreeGrafter"/>
</dbReference>
<evidence type="ECO:0000313" key="5">
    <source>
        <dbReference type="Proteomes" id="UP000218067"/>
    </source>
</evidence>
<dbReference type="GeneID" id="93438452"/>
<dbReference type="SUPFAM" id="SSF140459">
    <property type="entry name" value="PE/PPE dimer-like"/>
    <property type="match status" value="1"/>
</dbReference>
<feature type="domain" description="PPE" evidence="2">
    <location>
        <begin position="2"/>
        <end position="163"/>
    </location>
</feature>
<dbReference type="InterPro" id="IPR038332">
    <property type="entry name" value="PPE_sf"/>
</dbReference>
<dbReference type="Pfam" id="PF00823">
    <property type="entry name" value="PPE"/>
    <property type="match status" value="1"/>
</dbReference>
<proteinExistence type="inferred from homology"/>
<evidence type="ECO:0000259" key="3">
    <source>
        <dbReference type="Pfam" id="PF12484"/>
    </source>
</evidence>
<dbReference type="PANTHER" id="PTHR46766:SF1">
    <property type="entry name" value="GLUTAMINE-RICH PROTEIN 2"/>
    <property type="match status" value="1"/>
</dbReference>
<evidence type="ECO:0000259" key="2">
    <source>
        <dbReference type="Pfam" id="PF00823"/>
    </source>
</evidence>
<dbReference type="RefSeq" id="WP_096371583.1">
    <property type="nucleotide sequence ID" value="NZ_AP017624.1"/>
</dbReference>
<name>A0A1B4Y725_MYCUL</name>
<protein>
    <submittedName>
        <fullName evidence="4">PPE family protein</fullName>
    </submittedName>
</protein>
<dbReference type="InterPro" id="IPR000030">
    <property type="entry name" value="PPE_dom"/>
</dbReference>
<reference evidence="4 5" key="1">
    <citation type="submission" date="2016-08" db="EMBL/GenBank/DDBJ databases">
        <title>Complete genome sequence of Mycobacterium shinshuense, a subspecies of M. ulcerans.</title>
        <authorList>
            <person name="Yoshida M."/>
            <person name="Ogura Y."/>
            <person name="Hayashi T."/>
            <person name="Hoshino Y."/>
        </authorList>
    </citation>
    <scope>NUCLEOTIDE SEQUENCE [LARGE SCALE GENOMIC DNA]</scope>
    <source>
        <strain evidence="5">ATCC 33728</strain>
    </source>
</reference>
<dbReference type="Proteomes" id="UP000218067">
    <property type="component" value="Chromosome"/>
</dbReference>
<feature type="domain" description="PPE family C-terminal" evidence="3">
    <location>
        <begin position="309"/>
        <end position="389"/>
    </location>
</feature>
<dbReference type="AlphaFoldDB" id="A0A1B4Y725"/>